<dbReference type="CDD" id="cd00408">
    <property type="entry name" value="DHDPS-like"/>
    <property type="match status" value="1"/>
</dbReference>
<dbReference type="PANTHER" id="PTHR12128">
    <property type="entry name" value="DIHYDRODIPICOLINATE SYNTHASE"/>
    <property type="match status" value="1"/>
</dbReference>
<proteinExistence type="inferred from homology"/>
<evidence type="ECO:0000256" key="5">
    <source>
        <dbReference type="PIRSR" id="PIRSR001365-2"/>
    </source>
</evidence>
<protein>
    <submittedName>
        <fullName evidence="6">4-hydroxy-tetrahydrodipicolinate synthase</fullName>
    </submittedName>
</protein>
<evidence type="ECO:0000313" key="6">
    <source>
        <dbReference type="EMBL" id="SFJ44508.1"/>
    </source>
</evidence>
<dbReference type="PANTHER" id="PTHR12128:SF28">
    <property type="entry name" value="2-DEHYDRO-3-DEOXY-D-GLUCONATE ALDOLASE YAGE-RELATED"/>
    <property type="match status" value="1"/>
</dbReference>
<accession>A0A1I3RE07</accession>
<keyword evidence="7" id="KW-1185">Reference proteome</keyword>
<gene>
    <name evidence="6" type="ORF">SAMN04487936_102200</name>
</gene>
<feature type="active site" description="Proton donor/acceptor" evidence="4">
    <location>
        <position position="138"/>
    </location>
</feature>
<dbReference type="Proteomes" id="UP000183557">
    <property type="component" value="Unassembled WGS sequence"/>
</dbReference>
<dbReference type="InterPro" id="IPR020625">
    <property type="entry name" value="Schiff_base-form_aldolases_AS"/>
</dbReference>
<dbReference type="PIRSF" id="PIRSF001365">
    <property type="entry name" value="DHDPS"/>
    <property type="match status" value="1"/>
</dbReference>
<dbReference type="GO" id="GO:0005829">
    <property type="term" value="C:cytosol"/>
    <property type="evidence" value="ECO:0007669"/>
    <property type="project" value="TreeGrafter"/>
</dbReference>
<dbReference type="SUPFAM" id="SSF51569">
    <property type="entry name" value="Aldolase"/>
    <property type="match status" value="1"/>
</dbReference>
<dbReference type="SMART" id="SM01130">
    <property type="entry name" value="DHDPS"/>
    <property type="match status" value="1"/>
</dbReference>
<keyword evidence="1 3" id="KW-0456">Lyase</keyword>
<dbReference type="Gene3D" id="3.20.20.70">
    <property type="entry name" value="Aldolase class I"/>
    <property type="match status" value="1"/>
</dbReference>
<dbReference type="PROSITE" id="PS00666">
    <property type="entry name" value="DHDPS_2"/>
    <property type="match status" value="1"/>
</dbReference>
<reference evidence="7" key="1">
    <citation type="submission" date="2016-10" db="EMBL/GenBank/DDBJ databases">
        <authorList>
            <person name="Varghese N."/>
            <person name="Submissions S."/>
        </authorList>
    </citation>
    <scope>NUCLEOTIDE SEQUENCE [LARGE SCALE GENOMIC DNA]</scope>
    <source>
        <strain evidence="7">CGMCC 1.3704</strain>
    </source>
</reference>
<feature type="active site" description="Schiff-base intermediate with substrate" evidence="4">
    <location>
        <position position="167"/>
    </location>
</feature>
<evidence type="ECO:0000256" key="3">
    <source>
        <dbReference type="PIRNR" id="PIRNR001365"/>
    </source>
</evidence>
<evidence type="ECO:0000256" key="4">
    <source>
        <dbReference type="PIRSR" id="PIRSR001365-1"/>
    </source>
</evidence>
<organism evidence="6 7">
    <name type="scientific">Halobacillus dabanensis</name>
    <dbReference type="NCBI Taxonomy" id="240302"/>
    <lineage>
        <taxon>Bacteria</taxon>
        <taxon>Bacillati</taxon>
        <taxon>Bacillota</taxon>
        <taxon>Bacilli</taxon>
        <taxon>Bacillales</taxon>
        <taxon>Bacillaceae</taxon>
        <taxon>Halobacillus</taxon>
    </lineage>
</organism>
<evidence type="ECO:0000256" key="1">
    <source>
        <dbReference type="ARBA" id="ARBA00023239"/>
    </source>
</evidence>
<dbReference type="PROSITE" id="PS00665">
    <property type="entry name" value="DHDPS_1"/>
    <property type="match status" value="1"/>
</dbReference>
<dbReference type="PRINTS" id="PR00146">
    <property type="entry name" value="DHPICSNTHASE"/>
</dbReference>
<sequence length="302" mass="33268">MNPEPMFKGIIPPVSTIFHENGQLNREGMGRLIDFLVDADVDGLFFLGSGGEFSQMSVEERKETAEFVTSYVDGRVPVLIGTGSTSTSEVIDLTQHSKEVGADGVVIVNPYYWPLTEENLFQHYSDIAESVDIPIILYNFPNLTGQELTPELILQLATKYPNIVGVKDTVDTAGHIREIILNVKSKRNDFAVLAGFDDHLLNTLSLGGDGAISASGNFAPELTVGIYQAFLKQNYGKAVELHQQLAYLPLMYKLDSPFVNVIKEATKMRGMDIPTHVKAPARPLSAEKKEQLKSILQRASLL</sequence>
<feature type="binding site" evidence="5">
    <location>
        <position position="212"/>
    </location>
    <ligand>
        <name>pyruvate</name>
        <dbReference type="ChEBI" id="CHEBI:15361"/>
    </ligand>
</feature>
<dbReference type="RefSeq" id="WP_075035300.1">
    <property type="nucleotide sequence ID" value="NZ_FOSB01000002.1"/>
</dbReference>
<dbReference type="EMBL" id="FOSB01000002">
    <property type="protein sequence ID" value="SFJ44508.1"/>
    <property type="molecule type" value="Genomic_DNA"/>
</dbReference>
<keyword evidence="2" id="KW-0704">Schiff base</keyword>
<evidence type="ECO:0000313" key="7">
    <source>
        <dbReference type="Proteomes" id="UP000183557"/>
    </source>
</evidence>
<evidence type="ECO:0000256" key="2">
    <source>
        <dbReference type="ARBA" id="ARBA00023270"/>
    </source>
</evidence>
<dbReference type="OrthoDB" id="9771791at2"/>
<dbReference type="InterPro" id="IPR002220">
    <property type="entry name" value="DapA-like"/>
</dbReference>
<dbReference type="GO" id="GO:0016829">
    <property type="term" value="F:lyase activity"/>
    <property type="evidence" value="ECO:0007669"/>
    <property type="project" value="UniProtKB-KW"/>
</dbReference>
<dbReference type="AlphaFoldDB" id="A0A1I3RE07"/>
<dbReference type="InterPro" id="IPR013785">
    <property type="entry name" value="Aldolase_TIM"/>
</dbReference>
<dbReference type="Pfam" id="PF00701">
    <property type="entry name" value="DHDPS"/>
    <property type="match status" value="1"/>
</dbReference>
<comment type="similarity">
    <text evidence="3">Belongs to the DapA family.</text>
</comment>
<name>A0A1I3RE07_HALDA</name>
<dbReference type="InterPro" id="IPR020624">
    <property type="entry name" value="Schiff_base-form_aldolases_CS"/>
</dbReference>